<evidence type="ECO:0000256" key="5">
    <source>
        <dbReference type="ARBA" id="ARBA00023002"/>
    </source>
</evidence>
<accession>A0A318ZMD2</accession>
<dbReference type="GO" id="GO:0050660">
    <property type="term" value="F:flavin adenine dinucleotide binding"/>
    <property type="evidence" value="ECO:0007669"/>
    <property type="project" value="InterPro"/>
</dbReference>
<dbReference type="PANTHER" id="PTHR10961:SF37">
    <property type="entry name" value="FAD DEPENDENT OXIDOREDUCTASE DOMAIN-CONTAINING PROTEIN"/>
    <property type="match status" value="1"/>
</dbReference>
<protein>
    <submittedName>
        <fullName evidence="7">FAD dependent oxidoreductase</fullName>
    </submittedName>
</protein>
<dbReference type="Gene3D" id="3.50.50.60">
    <property type="entry name" value="FAD/NAD(P)-binding domain"/>
    <property type="match status" value="1"/>
</dbReference>
<reference evidence="7 8" key="1">
    <citation type="submission" date="2016-12" db="EMBL/GenBank/DDBJ databases">
        <title>The genomes of Aspergillus section Nigri reveals drivers in fungal speciation.</title>
        <authorList>
            <consortium name="DOE Joint Genome Institute"/>
            <person name="Vesth T.C."/>
            <person name="Nybo J."/>
            <person name="Theobald S."/>
            <person name="Brandl J."/>
            <person name="Frisvad J.C."/>
            <person name="Nielsen K.F."/>
            <person name="Lyhne E.K."/>
            <person name="Kogle M.E."/>
            <person name="Kuo A."/>
            <person name="Riley R."/>
            <person name="Clum A."/>
            <person name="Nolan M."/>
            <person name="Lipzen A."/>
            <person name="Salamov A."/>
            <person name="Henrissat B."/>
            <person name="Wiebenga A."/>
            <person name="De Vries R.P."/>
            <person name="Grigoriev I.V."/>
            <person name="Mortensen U.H."/>
            <person name="Andersen M.R."/>
            <person name="Baker S.E."/>
        </authorList>
    </citation>
    <scope>NUCLEOTIDE SEQUENCE [LARGE SCALE GENOMIC DNA]</scope>
    <source>
        <strain evidence="7 8">JOP 1030-1</strain>
    </source>
</reference>
<comment type="similarity">
    <text evidence="2">Belongs to the MSOX/MTOX family.</text>
</comment>
<sequence>MTVDTPYDIMIVGAGIFGVSTAYHLSLQSPHLSILLLDRSPAPPSPAASTDLNKIIRADYSNPLYMTLGFEAIDAWKSLPSFQAAGVHHPSGWICMDEKDSDSAIRIRQNFHRAGRDDCVVDMTKEEVRQAWGGLLQQTDYSPFATYYFNPSAGWADAGQALQILTQEAVQRGVRFETGEARRITRDDGCGGALGVKTADGTVYTANKIVLATGAWTSQLMSSIEDELDLPDADRVERQITAAGVCVSHFQLSPAEQERYAQLPVFVYGEQGEVIPPTADGILKFTSASSFTNTIRTASGHEISVPVADQLQVPQKLQEAHMREIRPRLPELLEHGRRQPEWYRLCWDAISPSQHPLITPHPDPRLANLYLAVGGSFHSYKFLPTIGRYVVNVLQGVSNGPEKDAAWAWKTIQPAEKGVHEKLIPTTEFRDLI</sequence>
<evidence type="ECO:0000256" key="1">
    <source>
        <dbReference type="ARBA" id="ARBA00001974"/>
    </source>
</evidence>
<evidence type="ECO:0000256" key="4">
    <source>
        <dbReference type="ARBA" id="ARBA00022827"/>
    </source>
</evidence>
<keyword evidence="3" id="KW-0285">Flavoprotein</keyword>
<dbReference type="EMBL" id="KZ821222">
    <property type="protein sequence ID" value="PYH48127.1"/>
    <property type="molecule type" value="Genomic_DNA"/>
</dbReference>
<dbReference type="GeneID" id="37077912"/>
<keyword evidence="8" id="KW-1185">Reference proteome</keyword>
<dbReference type="Pfam" id="PF01266">
    <property type="entry name" value="DAO"/>
    <property type="match status" value="1"/>
</dbReference>
<dbReference type="GO" id="GO:0008115">
    <property type="term" value="F:sarcosine oxidase activity"/>
    <property type="evidence" value="ECO:0007669"/>
    <property type="project" value="TreeGrafter"/>
</dbReference>
<feature type="domain" description="FAD dependent oxidoreductase" evidence="6">
    <location>
        <begin position="8"/>
        <end position="391"/>
    </location>
</feature>
<evidence type="ECO:0000256" key="3">
    <source>
        <dbReference type="ARBA" id="ARBA00022630"/>
    </source>
</evidence>
<dbReference type="SUPFAM" id="SSF51905">
    <property type="entry name" value="FAD/NAD(P)-binding domain"/>
    <property type="match status" value="1"/>
</dbReference>
<organism evidence="7 8">
    <name type="scientific">Aspergillus saccharolyticus JOP 1030-1</name>
    <dbReference type="NCBI Taxonomy" id="1450539"/>
    <lineage>
        <taxon>Eukaryota</taxon>
        <taxon>Fungi</taxon>
        <taxon>Dikarya</taxon>
        <taxon>Ascomycota</taxon>
        <taxon>Pezizomycotina</taxon>
        <taxon>Eurotiomycetes</taxon>
        <taxon>Eurotiomycetidae</taxon>
        <taxon>Eurotiales</taxon>
        <taxon>Aspergillaceae</taxon>
        <taxon>Aspergillus</taxon>
        <taxon>Aspergillus subgen. Circumdati</taxon>
    </lineage>
</organism>
<evidence type="ECO:0000313" key="8">
    <source>
        <dbReference type="Proteomes" id="UP000248349"/>
    </source>
</evidence>
<evidence type="ECO:0000259" key="6">
    <source>
        <dbReference type="Pfam" id="PF01266"/>
    </source>
</evidence>
<proteinExistence type="inferred from homology"/>
<dbReference type="PANTHER" id="PTHR10961">
    <property type="entry name" value="PEROXISOMAL SARCOSINE OXIDASE"/>
    <property type="match status" value="1"/>
</dbReference>
<dbReference type="GO" id="GO:0051698">
    <property type="term" value="F:saccharopine oxidase activity"/>
    <property type="evidence" value="ECO:0007669"/>
    <property type="project" value="TreeGrafter"/>
</dbReference>
<dbReference type="RefSeq" id="XP_025434109.1">
    <property type="nucleotide sequence ID" value="XM_025576683.1"/>
</dbReference>
<dbReference type="STRING" id="1450539.A0A318ZMD2"/>
<keyword evidence="5" id="KW-0560">Oxidoreductase</keyword>
<gene>
    <name evidence="7" type="ORF">BP01DRAFT_371730</name>
</gene>
<evidence type="ECO:0000313" key="7">
    <source>
        <dbReference type="EMBL" id="PYH48127.1"/>
    </source>
</evidence>
<dbReference type="OrthoDB" id="2219495at2759"/>
<dbReference type="Gene3D" id="3.30.9.10">
    <property type="entry name" value="D-Amino Acid Oxidase, subunit A, domain 2"/>
    <property type="match status" value="1"/>
</dbReference>
<keyword evidence="4" id="KW-0274">FAD</keyword>
<dbReference type="InterPro" id="IPR006076">
    <property type="entry name" value="FAD-dep_OxRdtase"/>
</dbReference>
<dbReference type="InterPro" id="IPR036188">
    <property type="entry name" value="FAD/NAD-bd_sf"/>
</dbReference>
<name>A0A318ZMD2_9EURO</name>
<dbReference type="InterPro" id="IPR045170">
    <property type="entry name" value="MTOX"/>
</dbReference>
<dbReference type="AlphaFoldDB" id="A0A318ZMD2"/>
<evidence type="ECO:0000256" key="2">
    <source>
        <dbReference type="ARBA" id="ARBA00010989"/>
    </source>
</evidence>
<comment type="cofactor">
    <cofactor evidence="1">
        <name>FAD</name>
        <dbReference type="ChEBI" id="CHEBI:57692"/>
    </cofactor>
</comment>
<dbReference type="Proteomes" id="UP000248349">
    <property type="component" value="Unassembled WGS sequence"/>
</dbReference>